<evidence type="ECO:0000256" key="3">
    <source>
        <dbReference type="ARBA" id="ARBA00022692"/>
    </source>
</evidence>
<organism evidence="8 9">
    <name type="scientific">Anguilla anguilla</name>
    <name type="common">European freshwater eel</name>
    <name type="synonym">Muraena anguilla</name>
    <dbReference type="NCBI Taxonomy" id="7936"/>
    <lineage>
        <taxon>Eukaryota</taxon>
        <taxon>Metazoa</taxon>
        <taxon>Chordata</taxon>
        <taxon>Craniata</taxon>
        <taxon>Vertebrata</taxon>
        <taxon>Euteleostomi</taxon>
        <taxon>Actinopterygii</taxon>
        <taxon>Neopterygii</taxon>
        <taxon>Teleostei</taxon>
        <taxon>Anguilliformes</taxon>
        <taxon>Anguillidae</taxon>
        <taxon>Anguilla</taxon>
    </lineage>
</organism>
<feature type="compositionally biased region" description="Low complexity" evidence="6">
    <location>
        <begin position="32"/>
        <end position="43"/>
    </location>
</feature>
<evidence type="ECO:0000256" key="1">
    <source>
        <dbReference type="ARBA" id="ARBA00004370"/>
    </source>
</evidence>
<keyword evidence="9" id="KW-1185">Reference proteome</keyword>
<reference evidence="8" key="1">
    <citation type="submission" date="2021-01" db="EMBL/GenBank/DDBJ databases">
        <title>A chromosome-scale assembly of European eel, Anguilla anguilla.</title>
        <authorList>
            <person name="Henkel C."/>
            <person name="Jong-Raadsen S.A."/>
            <person name="Dufour S."/>
            <person name="Weltzien F.-A."/>
            <person name="Palstra A.P."/>
            <person name="Pelster B."/>
            <person name="Spaink H.P."/>
            <person name="Van Den Thillart G.E."/>
            <person name="Jansen H."/>
            <person name="Zahm M."/>
            <person name="Klopp C."/>
            <person name="Cedric C."/>
            <person name="Louis A."/>
            <person name="Berthelot C."/>
            <person name="Parey E."/>
            <person name="Roest Crollius H."/>
            <person name="Montfort J."/>
            <person name="Robinson-Rechavi M."/>
            <person name="Bucao C."/>
            <person name="Bouchez O."/>
            <person name="Gislard M."/>
            <person name="Lluch J."/>
            <person name="Milhes M."/>
            <person name="Lampietro C."/>
            <person name="Lopez Roques C."/>
            <person name="Donnadieu C."/>
            <person name="Braasch I."/>
            <person name="Desvignes T."/>
            <person name="Postlethwait J."/>
            <person name="Bobe J."/>
            <person name="Guiguen Y."/>
            <person name="Dirks R."/>
        </authorList>
    </citation>
    <scope>NUCLEOTIDE SEQUENCE</scope>
    <source>
        <strain evidence="8">Tag_6206</strain>
        <tissue evidence="8">Liver</tissue>
    </source>
</reference>
<accession>A0A9D3MY26</accession>
<dbReference type="PANTHER" id="PTHR14948:SF46">
    <property type="entry name" value="DISPANIN SUBFAMILY A MEMBER 2B-LIKE-RELATED"/>
    <property type="match status" value="1"/>
</dbReference>
<feature type="compositionally biased region" description="Pro residues" evidence="6">
    <location>
        <begin position="63"/>
        <end position="77"/>
    </location>
</feature>
<comment type="similarity">
    <text evidence="2">Belongs to the CD225/Dispanin family.</text>
</comment>
<sequence>MDPSKSPSAPSQDWNPDSKSGMTNPAPPPYQEYPQYPAAGYPPAGQPAPGMYPPAQQYGGAPSPYPPQPGMQYPPGPGQGQYPQGAQHMVTVQPTVYVTQTPLIHPKPDYLGYSIFTMLCCCLPLGIAALVYSIRTRDANHQGQQQKAEMNSRTAQPEPRRPGHRHRPHHPLHRLRRRHRQQVQLNAGRESSCAP</sequence>
<feature type="region of interest" description="Disordered" evidence="6">
    <location>
        <begin position="1"/>
        <end position="85"/>
    </location>
</feature>
<name>A0A9D3MY26_ANGAN</name>
<dbReference type="GO" id="GO:0016020">
    <property type="term" value="C:membrane"/>
    <property type="evidence" value="ECO:0007669"/>
    <property type="project" value="UniProtKB-SubCell"/>
</dbReference>
<dbReference type="InterPro" id="IPR051423">
    <property type="entry name" value="CD225/Dispanin"/>
</dbReference>
<evidence type="ECO:0000313" key="9">
    <source>
        <dbReference type="Proteomes" id="UP001044222"/>
    </source>
</evidence>
<feature type="compositionally biased region" description="Low complexity" evidence="6">
    <location>
        <begin position="53"/>
        <end position="62"/>
    </location>
</feature>
<dbReference type="InterPro" id="IPR007593">
    <property type="entry name" value="CD225/Dispanin_fam"/>
</dbReference>
<dbReference type="Pfam" id="PF04505">
    <property type="entry name" value="CD225"/>
    <property type="match status" value="1"/>
</dbReference>
<comment type="caution">
    <text evidence="8">The sequence shown here is derived from an EMBL/GenBank/DDBJ whole genome shotgun (WGS) entry which is preliminary data.</text>
</comment>
<dbReference type="PANTHER" id="PTHR14948">
    <property type="entry name" value="NG5"/>
    <property type="match status" value="1"/>
</dbReference>
<evidence type="ECO:0000256" key="6">
    <source>
        <dbReference type="SAM" id="MobiDB-lite"/>
    </source>
</evidence>
<dbReference type="AlphaFoldDB" id="A0A9D3MY26"/>
<evidence type="ECO:0000256" key="4">
    <source>
        <dbReference type="ARBA" id="ARBA00022989"/>
    </source>
</evidence>
<keyword evidence="5 7" id="KW-0472">Membrane</keyword>
<feature type="compositionally biased region" description="Polar residues" evidence="6">
    <location>
        <begin position="1"/>
        <end position="23"/>
    </location>
</feature>
<protein>
    <submittedName>
        <fullName evidence="8">Uncharacterized protein</fullName>
    </submittedName>
</protein>
<comment type="subcellular location">
    <subcellularLocation>
        <location evidence="1">Membrane</location>
    </subcellularLocation>
</comment>
<keyword evidence="4 7" id="KW-1133">Transmembrane helix</keyword>
<evidence type="ECO:0000313" key="8">
    <source>
        <dbReference type="EMBL" id="KAG5855921.1"/>
    </source>
</evidence>
<evidence type="ECO:0000256" key="7">
    <source>
        <dbReference type="SAM" id="Phobius"/>
    </source>
</evidence>
<feature type="region of interest" description="Disordered" evidence="6">
    <location>
        <begin position="141"/>
        <end position="195"/>
    </location>
</feature>
<dbReference type="EMBL" id="JAFIRN010000001">
    <property type="protein sequence ID" value="KAG5855921.1"/>
    <property type="molecule type" value="Genomic_DNA"/>
</dbReference>
<proteinExistence type="inferred from homology"/>
<gene>
    <name evidence="8" type="ORF">ANANG_G00002120</name>
</gene>
<feature type="compositionally biased region" description="Basic residues" evidence="6">
    <location>
        <begin position="162"/>
        <end position="181"/>
    </location>
</feature>
<evidence type="ECO:0000256" key="2">
    <source>
        <dbReference type="ARBA" id="ARBA00006843"/>
    </source>
</evidence>
<dbReference type="Proteomes" id="UP001044222">
    <property type="component" value="Unassembled WGS sequence"/>
</dbReference>
<keyword evidence="3 7" id="KW-0812">Transmembrane</keyword>
<evidence type="ECO:0000256" key="5">
    <source>
        <dbReference type="ARBA" id="ARBA00023136"/>
    </source>
</evidence>
<feature type="compositionally biased region" description="Polar residues" evidence="6">
    <location>
        <begin position="141"/>
        <end position="155"/>
    </location>
</feature>
<feature type="transmembrane region" description="Helical" evidence="7">
    <location>
        <begin position="110"/>
        <end position="132"/>
    </location>
</feature>